<dbReference type="Proteomes" id="UP001596074">
    <property type="component" value="Unassembled WGS sequence"/>
</dbReference>
<evidence type="ECO:0000313" key="2">
    <source>
        <dbReference type="EMBL" id="MFC5746194.1"/>
    </source>
</evidence>
<dbReference type="InterPro" id="IPR005025">
    <property type="entry name" value="FMN_Rdtase-like_dom"/>
</dbReference>
<dbReference type="PANTHER" id="PTHR30543:SF21">
    <property type="entry name" value="NAD(P)H-DEPENDENT FMN REDUCTASE LOT6"/>
    <property type="match status" value="1"/>
</dbReference>
<dbReference type="SUPFAM" id="SSF52218">
    <property type="entry name" value="Flavoproteins"/>
    <property type="match status" value="1"/>
</dbReference>
<dbReference type="EC" id="1.-.-.-" evidence="2"/>
<accession>A0ABW0ZSD6</accession>
<sequence>MGCAGGTDAAEPDRTGPVRLAVIIGSTRAGRSGEGVARWFADRARARADLEVDVVDLADFDLPARYLCAVTPGVAAFIGRVERADAFAVVTPEYNHSFPASLKQAIDYAYDEWRAKPVGFVAYGHGSEGLYAIEHLRTVFTELHMATVRGRVTFDLLASDGGPPVQDGALERDAEAMLDQLAWWGLALREARAARPYVS</sequence>
<gene>
    <name evidence="2" type="ORF">ACFPZN_11295</name>
</gene>
<evidence type="ECO:0000313" key="3">
    <source>
        <dbReference type="Proteomes" id="UP001596074"/>
    </source>
</evidence>
<feature type="domain" description="NADPH-dependent FMN reductase-like" evidence="1">
    <location>
        <begin position="19"/>
        <end position="153"/>
    </location>
</feature>
<name>A0ABW0ZSD6_9ACTN</name>
<dbReference type="PANTHER" id="PTHR30543">
    <property type="entry name" value="CHROMATE REDUCTASE"/>
    <property type="match status" value="1"/>
</dbReference>
<dbReference type="GO" id="GO:0016491">
    <property type="term" value="F:oxidoreductase activity"/>
    <property type="evidence" value="ECO:0007669"/>
    <property type="project" value="UniProtKB-KW"/>
</dbReference>
<dbReference type="Pfam" id="PF03358">
    <property type="entry name" value="FMN_red"/>
    <property type="match status" value="1"/>
</dbReference>
<keyword evidence="2" id="KW-0560">Oxidoreductase</keyword>
<reference evidence="3" key="1">
    <citation type="journal article" date="2019" name="Int. J. Syst. Evol. Microbiol.">
        <title>The Global Catalogue of Microorganisms (GCM) 10K type strain sequencing project: providing services to taxonomists for standard genome sequencing and annotation.</title>
        <authorList>
            <consortium name="The Broad Institute Genomics Platform"/>
            <consortium name="The Broad Institute Genome Sequencing Center for Infectious Disease"/>
            <person name="Wu L."/>
            <person name="Ma J."/>
        </authorList>
    </citation>
    <scope>NUCLEOTIDE SEQUENCE [LARGE SCALE GENOMIC DNA]</scope>
    <source>
        <strain evidence="3">KCTC 42087</strain>
    </source>
</reference>
<dbReference type="EMBL" id="JBHSON010000012">
    <property type="protein sequence ID" value="MFC5746194.1"/>
    <property type="molecule type" value="Genomic_DNA"/>
</dbReference>
<comment type="caution">
    <text evidence="2">The sequence shown here is derived from an EMBL/GenBank/DDBJ whole genome shotgun (WGS) entry which is preliminary data.</text>
</comment>
<proteinExistence type="predicted"/>
<dbReference type="Gene3D" id="3.40.50.360">
    <property type="match status" value="1"/>
</dbReference>
<dbReference type="InterPro" id="IPR050712">
    <property type="entry name" value="NAD(P)H-dep_reductase"/>
</dbReference>
<keyword evidence="3" id="KW-1185">Reference proteome</keyword>
<evidence type="ECO:0000259" key="1">
    <source>
        <dbReference type="Pfam" id="PF03358"/>
    </source>
</evidence>
<dbReference type="RefSeq" id="WP_378281812.1">
    <property type="nucleotide sequence ID" value="NZ_JBHSON010000012.1"/>
</dbReference>
<protein>
    <submittedName>
        <fullName evidence="2">NADPH-dependent FMN reductase</fullName>
        <ecNumber evidence="2">1.-.-.-</ecNumber>
    </submittedName>
</protein>
<organism evidence="2 3">
    <name type="scientific">Actinomadura rugatobispora</name>
    <dbReference type="NCBI Taxonomy" id="1994"/>
    <lineage>
        <taxon>Bacteria</taxon>
        <taxon>Bacillati</taxon>
        <taxon>Actinomycetota</taxon>
        <taxon>Actinomycetes</taxon>
        <taxon>Streptosporangiales</taxon>
        <taxon>Thermomonosporaceae</taxon>
        <taxon>Actinomadura</taxon>
    </lineage>
</organism>
<dbReference type="InterPro" id="IPR029039">
    <property type="entry name" value="Flavoprotein-like_sf"/>
</dbReference>